<dbReference type="SUPFAM" id="SSF49785">
    <property type="entry name" value="Galactose-binding domain-like"/>
    <property type="match status" value="1"/>
</dbReference>
<evidence type="ECO:0000256" key="1">
    <source>
        <dbReference type="SAM" id="SignalP"/>
    </source>
</evidence>
<gene>
    <name evidence="2" type="ORF">PT974_09823</name>
</gene>
<dbReference type="Gene3D" id="2.60.120.260">
    <property type="entry name" value="Galactose-binding domain-like"/>
    <property type="match status" value="1"/>
</dbReference>
<keyword evidence="3" id="KW-1185">Reference proteome</keyword>
<evidence type="ECO:0000313" key="2">
    <source>
        <dbReference type="EMBL" id="KAK5991539.1"/>
    </source>
</evidence>
<accession>A0ABR0SH88</accession>
<feature type="signal peptide" evidence="1">
    <location>
        <begin position="1"/>
        <end position="18"/>
    </location>
</feature>
<proteinExistence type="predicted"/>
<organism evidence="2 3">
    <name type="scientific">Cladobotryum mycophilum</name>
    <dbReference type="NCBI Taxonomy" id="491253"/>
    <lineage>
        <taxon>Eukaryota</taxon>
        <taxon>Fungi</taxon>
        <taxon>Dikarya</taxon>
        <taxon>Ascomycota</taxon>
        <taxon>Pezizomycotina</taxon>
        <taxon>Sordariomycetes</taxon>
        <taxon>Hypocreomycetidae</taxon>
        <taxon>Hypocreales</taxon>
        <taxon>Hypocreaceae</taxon>
        <taxon>Cladobotryum</taxon>
    </lineage>
</organism>
<evidence type="ECO:0008006" key="4">
    <source>
        <dbReference type="Google" id="ProtNLM"/>
    </source>
</evidence>
<protein>
    <recommendedName>
        <fullName evidence="4">CBM-cenC domain-containing protein</fullName>
    </recommendedName>
</protein>
<comment type="caution">
    <text evidence="2">The sequence shown here is derived from an EMBL/GenBank/DDBJ whole genome shotgun (WGS) entry which is preliminary data.</text>
</comment>
<sequence>MLNKSIISALALVGAASASPLERVERDVCNHDNLLRCFIDQRYSTSASAYCSGLTPYTKTVATVTPTITKTILKTATANAVTNTITSTTTVYTATVPSATATITQGSTSPLKGRLVVGGGPPVIHAQPPKCMTSGVNYPASRVTSACACINVPAKTVSVTYTEPCTKSKTVTSTVSITPTVTATVWQTVSTVTTSGIATVTVTPPPPPPPPAASNLITNSGFETGALTPWQTIISAPSAWAASVVSTDTSPSGPGHVLQLSNSASGSNAFIASPMFGVNAVSTYTLSFSIKNPVDISAWQSLVTVQVNCGSITVASPTLVNQGVAVDNEYYKFTSQFTTPAATTPLIANQLKSCQLQILFKGGLQTPNTWFFDDASISPA</sequence>
<reference evidence="2 3" key="1">
    <citation type="submission" date="2024-01" db="EMBL/GenBank/DDBJ databases">
        <title>Complete genome of Cladobotryum mycophilum ATHUM6906.</title>
        <authorList>
            <person name="Christinaki A.C."/>
            <person name="Myridakis A.I."/>
            <person name="Kouvelis V.N."/>
        </authorList>
    </citation>
    <scope>NUCLEOTIDE SEQUENCE [LARGE SCALE GENOMIC DNA]</scope>
    <source>
        <strain evidence="2 3">ATHUM6906</strain>
    </source>
</reference>
<feature type="chain" id="PRO_5047209901" description="CBM-cenC domain-containing protein" evidence="1">
    <location>
        <begin position="19"/>
        <end position="380"/>
    </location>
</feature>
<evidence type="ECO:0000313" key="3">
    <source>
        <dbReference type="Proteomes" id="UP001338125"/>
    </source>
</evidence>
<dbReference type="InterPro" id="IPR008979">
    <property type="entry name" value="Galactose-bd-like_sf"/>
</dbReference>
<dbReference type="Proteomes" id="UP001338125">
    <property type="component" value="Unassembled WGS sequence"/>
</dbReference>
<name>A0ABR0SH88_9HYPO</name>
<dbReference type="EMBL" id="JAVFKD010000014">
    <property type="protein sequence ID" value="KAK5991539.1"/>
    <property type="molecule type" value="Genomic_DNA"/>
</dbReference>
<keyword evidence="1" id="KW-0732">Signal</keyword>